<dbReference type="PANTHER" id="PTHR36451:SF1">
    <property type="entry name" value="OMEGA-HYDROXY-BETA-DIHYDROMENAQUINONE-9 SULFOTRANSFERASE STF3"/>
    <property type="match status" value="1"/>
</dbReference>
<dbReference type="Pfam" id="PF13469">
    <property type="entry name" value="Sulfotransfer_3"/>
    <property type="match status" value="1"/>
</dbReference>
<dbReference type="OrthoDB" id="9777890at2"/>
<keyword evidence="1" id="KW-0808">Transferase</keyword>
<comment type="caution">
    <text evidence="1">The sequence shown here is derived from an EMBL/GenBank/DDBJ whole genome shotgun (WGS) entry which is preliminary data.</text>
</comment>
<dbReference type="InterPro" id="IPR052736">
    <property type="entry name" value="Stf3_sulfotransferase"/>
</dbReference>
<evidence type="ECO:0000313" key="2">
    <source>
        <dbReference type="Proteomes" id="UP000185984"/>
    </source>
</evidence>
<dbReference type="RefSeq" id="WP_073550737.1">
    <property type="nucleotide sequence ID" value="NZ_CAWMVK010000006.1"/>
</dbReference>
<evidence type="ECO:0000313" key="1">
    <source>
        <dbReference type="EMBL" id="OKH24026.1"/>
    </source>
</evidence>
<reference evidence="1 2" key="1">
    <citation type="submission" date="2016-11" db="EMBL/GenBank/DDBJ databases">
        <title>Draft Genome Sequences of Nine Cyanobacterial Strains from Diverse Habitats.</title>
        <authorList>
            <person name="Zhu T."/>
            <person name="Hou S."/>
            <person name="Lu X."/>
            <person name="Hess W.R."/>
        </authorList>
    </citation>
    <scope>NUCLEOTIDE SEQUENCE [LARGE SCALE GENOMIC DNA]</scope>
    <source>
        <strain evidence="1 2">5.2 s.c.1</strain>
    </source>
</reference>
<dbReference type="Proteomes" id="UP000185984">
    <property type="component" value="Unassembled WGS sequence"/>
</dbReference>
<accession>A0A1U7HKB4</accession>
<dbReference type="Gene3D" id="3.40.50.300">
    <property type="entry name" value="P-loop containing nucleotide triphosphate hydrolases"/>
    <property type="match status" value="1"/>
</dbReference>
<dbReference type="EMBL" id="MRCC01000014">
    <property type="protein sequence ID" value="OKH24026.1"/>
    <property type="molecule type" value="Genomic_DNA"/>
</dbReference>
<dbReference type="STRING" id="247279.NIES1031_17245"/>
<organism evidence="1 2">
    <name type="scientific">Chroogloeocystis siderophila 5.2 s.c.1</name>
    <dbReference type="NCBI Taxonomy" id="247279"/>
    <lineage>
        <taxon>Bacteria</taxon>
        <taxon>Bacillati</taxon>
        <taxon>Cyanobacteriota</taxon>
        <taxon>Cyanophyceae</taxon>
        <taxon>Oscillatoriophycideae</taxon>
        <taxon>Chroococcales</taxon>
        <taxon>Chroococcaceae</taxon>
        <taxon>Chroogloeocystis</taxon>
    </lineage>
</organism>
<protein>
    <submittedName>
        <fullName evidence="1">Sulfotransferase family protein</fullName>
    </submittedName>
</protein>
<sequence>MTDALHTLTFENPHRPLWLRGVNWAGETLKQNKISLVNLAEASLLTAATRKTGLADWGDESFRLPLQMLLKSLEEDAELTLFGRYFMRKLCIQLLINRLRIQEDIKCYPEIRQVAIARPLFILGMPRTGTTLLHNLLAQDPASRWLHLWEMASPSPPPEYHNRHSDPRIQKVEKLVQRYNALAPQLATAHNLNPHRPEECNPLFEHEFASLIFEIRANVESYAAWMETYDMLKAYQFYRQQLQLLAWHYPPDSHWVFKAPAHIFYLDTLIKVFPDACIVQTHRDPLKVLPSICSLTAIVRGIYSDRIELKTLGNYWSDRIAKALKREMQVRDSQAPSRFYDVEYHNLVQDPIGTVRQIYANFGYGFNLQMAENIQTWLARNPQHKHGVHRYSLDQFGLDPEKVNDQFEQYCDRFNVKRE</sequence>
<dbReference type="GO" id="GO:0016740">
    <property type="term" value="F:transferase activity"/>
    <property type="evidence" value="ECO:0007669"/>
    <property type="project" value="UniProtKB-KW"/>
</dbReference>
<dbReference type="PANTHER" id="PTHR36451">
    <property type="entry name" value="PAPS-DEPENDENT SULFOTRANSFERASE STF3"/>
    <property type="match status" value="1"/>
</dbReference>
<dbReference type="InterPro" id="IPR027417">
    <property type="entry name" value="P-loop_NTPase"/>
</dbReference>
<proteinExistence type="predicted"/>
<dbReference type="AlphaFoldDB" id="A0A1U7HKB4"/>
<keyword evidence="2" id="KW-1185">Reference proteome</keyword>
<dbReference type="SUPFAM" id="SSF52540">
    <property type="entry name" value="P-loop containing nucleoside triphosphate hydrolases"/>
    <property type="match status" value="1"/>
</dbReference>
<name>A0A1U7HKB4_9CHRO</name>
<gene>
    <name evidence="1" type="ORF">NIES1031_17245</name>
</gene>